<reference evidence="3 4" key="1">
    <citation type="submission" date="2014-09" db="EMBL/GenBank/DDBJ databases">
        <authorList>
            <person name="Magalhaes I.L.F."/>
            <person name="Oliveira U."/>
            <person name="Santos F.R."/>
            <person name="Vidigal T.H.D.A."/>
            <person name="Brescovit A.D."/>
            <person name="Santos A.J."/>
        </authorList>
    </citation>
    <scope>NUCLEOTIDE SEQUENCE [LARGE SCALE GENOMIC DNA]</scope>
</reference>
<evidence type="ECO:0000256" key="2">
    <source>
        <dbReference type="SAM" id="SignalP"/>
    </source>
</evidence>
<dbReference type="EMBL" id="CCYA01000278">
    <property type="protein sequence ID" value="CEH16155.1"/>
    <property type="molecule type" value="Genomic_DNA"/>
</dbReference>
<feature type="signal peptide" evidence="2">
    <location>
        <begin position="1"/>
        <end position="22"/>
    </location>
</feature>
<feature type="compositionally biased region" description="Basic and acidic residues" evidence="1">
    <location>
        <begin position="147"/>
        <end position="157"/>
    </location>
</feature>
<evidence type="ECO:0000313" key="4">
    <source>
        <dbReference type="Proteomes" id="UP000054845"/>
    </source>
</evidence>
<evidence type="ECO:0000256" key="1">
    <source>
        <dbReference type="SAM" id="MobiDB-lite"/>
    </source>
</evidence>
<proteinExistence type="predicted"/>
<dbReference type="AlphaFoldDB" id="A0A0P1BJS2"/>
<feature type="region of interest" description="Disordered" evidence="1">
    <location>
        <begin position="131"/>
        <end position="160"/>
    </location>
</feature>
<feature type="compositionally biased region" description="Low complexity" evidence="1">
    <location>
        <begin position="78"/>
        <end position="96"/>
    </location>
</feature>
<sequence>MRFNSATFSFCAAAALLGGAFAASNYAGSAPNSNIDVLLSRSGGAIAKLEMRSSSSFASSGGGFPWGSDKGIVSNTESHSTSIGDSTITSSSTSNTSDDDDDRSSACKDDGSVMKTGNAVISSCNGKDSMTVGGVTISDTDNDDADEKDKKGDHKNDASAQTQSTLLALVAVAVPIIAFA</sequence>
<feature type="region of interest" description="Disordered" evidence="1">
    <location>
        <begin position="68"/>
        <end position="111"/>
    </location>
</feature>
<dbReference type="Proteomes" id="UP000054845">
    <property type="component" value="Unassembled WGS sequence"/>
</dbReference>
<protein>
    <submittedName>
        <fullName evidence="3">Uncharacterized protein</fullName>
    </submittedName>
</protein>
<name>A0A0P1BJS2_9BASI</name>
<keyword evidence="2" id="KW-0732">Signal</keyword>
<feature type="chain" id="PRO_5006059560" evidence="2">
    <location>
        <begin position="23"/>
        <end position="180"/>
    </location>
</feature>
<keyword evidence="4" id="KW-1185">Reference proteome</keyword>
<evidence type="ECO:0000313" key="3">
    <source>
        <dbReference type="EMBL" id="CEH16155.1"/>
    </source>
</evidence>
<organism evidence="3 4">
    <name type="scientific">Ceraceosorus bombacis</name>
    <dbReference type="NCBI Taxonomy" id="401625"/>
    <lineage>
        <taxon>Eukaryota</taxon>
        <taxon>Fungi</taxon>
        <taxon>Dikarya</taxon>
        <taxon>Basidiomycota</taxon>
        <taxon>Ustilaginomycotina</taxon>
        <taxon>Exobasidiomycetes</taxon>
        <taxon>Ceraceosorales</taxon>
        <taxon>Ceraceosoraceae</taxon>
        <taxon>Ceraceosorus</taxon>
    </lineage>
</organism>
<accession>A0A0P1BJS2</accession>